<gene>
    <name evidence="2" type="ORF">OIU84_003288</name>
</gene>
<protein>
    <submittedName>
        <fullName evidence="2">Uncharacterized protein</fullName>
    </submittedName>
</protein>
<dbReference type="PANTHER" id="PTHR36056:SF1">
    <property type="entry name" value="PROTEIN, PUTATIVE-RELATED"/>
    <property type="match status" value="1"/>
</dbReference>
<proteinExistence type="predicted"/>
<feature type="region of interest" description="Disordered" evidence="1">
    <location>
        <begin position="138"/>
        <end position="271"/>
    </location>
</feature>
<feature type="compositionally biased region" description="Polar residues" evidence="1">
    <location>
        <begin position="415"/>
        <end position="424"/>
    </location>
</feature>
<feature type="region of interest" description="Disordered" evidence="1">
    <location>
        <begin position="1"/>
        <end position="70"/>
    </location>
</feature>
<evidence type="ECO:0000313" key="2">
    <source>
        <dbReference type="EMBL" id="KAJ6417531.1"/>
    </source>
</evidence>
<keyword evidence="3" id="KW-1185">Reference proteome</keyword>
<name>A0AAD6K5U7_9ROSI</name>
<feature type="region of interest" description="Disordered" evidence="1">
    <location>
        <begin position="355"/>
        <end position="399"/>
    </location>
</feature>
<reference evidence="2 3" key="1">
    <citation type="journal article" date="2023" name="Int. J. Mol. Sci.">
        <title>De Novo Assembly and Annotation of 11 Diverse Shrub Willow (Salix) Genomes Reveals Novel Gene Organization in Sex-Linked Regions.</title>
        <authorList>
            <person name="Hyden B."/>
            <person name="Feng K."/>
            <person name="Yates T.B."/>
            <person name="Jawdy S."/>
            <person name="Cereghino C."/>
            <person name="Smart L.B."/>
            <person name="Muchero W."/>
        </authorList>
    </citation>
    <scope>NUCLEOTIDE SEQUENCE [LARGE SCALE GENOMIC DNA]</scope>
    <source>
        <tissue evidence="2">Shoot tip</tissue>
    </source>
</reference>
<feature type="compositionally biased region" description="Polar residues" evidence="1">
    <location>
        <begin position="193"/>
        <end position="210"/>
    </location>
</feature>
<comment type="caution">
    <text evidence="2">The sequence shown here is derived from an EMBL/GenBank/DDBJ whole genome shotgun (WGS) entry which is preliminary data.</text>
</comment>
<dbReference type="InterPro" id="IPR040276">
    <property type="entry name" value="At4g26450-like"/>
</dbReference>
<evidence type="ECO:0000313" key="3">
    <source>
        <dbReference type="Proteomes" id="UP001162972"/>
    </source>
</evidence>
<sequence length="608" mass="66475">MHARHRSPGNGHRSGSMGVGMGASRISPDNSARGHGFYNSEYKSFNNRGFGHGQGHPKSFRQPPQPPLQKGDILMEAGRLAAEYFSFQGIVTSECTFWRRYTDDFSTRNHVKGRRRGEHYRGYSSEWGREYGRSGSLSDRNIMSPDTEEIDTVSGHCEEQQVSNDVEDGMEKSGWSGVAPENEETADIESVLSKYNNPDETGSKASSSSVLKEETGGEPSKGSGDPANINPGNKERKGSKYDYEIEKQIVPEDLPIQQSNTESDLSGKDESDLLTLSKFANVPTKMRSALSCKSSRVDQIPNNEEEDTSDNRLNKGSEDVSQDGMGNVSATDVNTTHYINCPNSEIVKVAAVQPAEDAGEEGPEYGDVQGKLSTSVKERGEKRAAKGSGIGEAAKKPREWLPSLVNTADEHLHHTNLSENTGGSQEERTSPDQQVTVAVAATQDSYISNCQLPGFNDPVLTYPSIVTTKREAPQVDIDLSISNSNVSSEYARHMSYGKQVEIIDLESDCTLEDKDLDNSQRKMETAFTGTEGFVSHSQNTGDITDVQVNYDGLMLSEFLNNFSNCTSVPDNITPLQNEMGLDNGEGTLGDDDSIYMSLGEIPLSMPHI</sequence>
<feature type="region of interest" description="Disordered" evidence="1">
    <location>
        <begin position="285"/>
        <end position="330"/>
    </location>
</feature>
<dbReference type="Proteomes" id="UP001162972">
    <property type="component" value="Chromosome 11"/>
</dbReference>
<dbReference type="EMBL" id="JAPFFJ010000011">
    <property type="protein sequence ID" value="KAJ6417531.1"/>
    <property type="molecule type" value="Genomic_DNA"/>
</dbReference>
<feature type="compositionally biased region" description="Basic and acidic residues" evidence="1">
    <location>
        <begin position="309"/>
        <end position="318"/>
    </location>
</feature>
<dbReference type="AlphaFoldDB" id="A0AAD6K5U7"/>
<dbReference type="PANTHER" id="PTHR36056">
    <property type="entry name" value="PROTEIN, PUTATIVE-RELATED"/>
    <property type="match status" value="1"/>
</dbReference>
<feature type="compositionally biased region" description="Basic and acidic residues" evidence="1">
    <location>
        <begin position="233"/>
        <end position="250"/>
    </location>
</feature>
<organism evidence="2 3">
    <name type="scientific">Salix udensis</name>
    <dbReference type="NCBI Taxonomy" id="889485"/>
    <lineage>
        <taxon>Eukaryota</taxon>
        <taxon>Viridiplantae</taxon>
        <taxon>Streptophyta</taxon>
        <taxon>Embryophyta</taxon>
        <taxon>Tracheophyta</taxon>
        <taxon>Spermatophyta</taxon>
        <taxon>Magnoliopsida</taxon>
        <taxon>eudicotyledons</taxon>
        <taxon>Gunneridae</taxon>
        <taxon>Pentapetalae</taxon>
        <taxon>rosids</taxon>
        <taxon>fabids</taxon>
        <taxon>Malpighiales</taxon>
        <taxon>Salicaceae</taxon>
        <taxon>Saliceae</taxon>
        <taxon>Salix</taxon>
    </lineage>
</organism>
<accession>A0AAD6K5U7</accession>
<evidence type="ECO:0000256" key="1">
    <source>
        <dbReference type="SAM" id="MobiDB-lite"/>
    </source>
</evidence>
<feature type="region of interest" description="Disordered" evidence="1">
    <location>
        <begin position="415"/>
        <end position="434"/>
    </location>
</feature>